<dbReference type="EMBL" id="JBHTIB010000016">
    <property type="protein sequence ID" value="MFD0837213.1"/>
    <property type="molecule type" value="Genomic_DNA"/>
</dbReference>
<evidence type="ECO:0000313" key="5">
    <source>
        <dbReference type="EMBL" id="MFD0837213.1"/>
    </source>
</evidence>
<evidence type="ECO:0000313" key="6">
    <source>
        <dbReference type="Proteomes" id="UP001597011"/>
    </source>
</evidence>
<sequence length="350" mass="40617">MKNNVLFLLTLVFMISLSINAQRGVRIGYIDTELILENVPEYQEAITQLNQKAEKWKNEIQAKLSVVEQKRKDLSNEKALLTKELISEREEDIAFEEKEILDYQQKRFGPNGDLFIQKRQLMQPIQDQIFAAVQDLAGTKKYDFIFDKSSDAVMLYSAKQFDLSEQIIRSITRSAKRTQAETKAERKAAEAEELVPEINQELEEREKALEEKKNERESAVEKRRQEILAAREAKKLEAEARRQQIIEDRARIQQEKIDARNAANNTDEKTETSTAEVKSDTTAKTTEAKVETTSEKVEEKVETKTQAQLIEENRQKKLAERAARIKELEERKKKILEDRQKATDSLNKKQ</sequence>
<dbReference type="InterPro" id="IPR024930">
    <property type="entry name" value="Skp_dom_sf"/>
</dbReference>
<dbReference type="SMART" id="SM00935">
    <property type="entry name" value="OmpH"/>
    <property type="match status" value="1"/>
</dbReference>
<dbReference type="InterPro" id="IPR005632">
    <property type="entry name" value="Chaperone_Skp"/>
</dbReference>
<dbReference type="PANTHER" id="PTHR35089">
    <property type="entry name" value="CHAPERONE PROTEIN SKP"/>
    <property type="match status" value="1"/>
</dbReference>
<keyword evidence="3" id="KW-0175">Coiled coil</keyword>
<comment type="caution">
    <text evidence="5">The sequence shown here is derived from an EMBL/GenBank/DDBJ whole genome shotgun (WGS) entry which is preliminary data.</text>
</comment>
<accession>A0ABW3BWA2</accession>
<keyword evidence="2" id="KW-0732">Signal</keyword>
<dbReference type="RefSeq" id="WP_379943894.1">
    <property type="nucleotide sequence ID" value="NZ_JBHTIB010000016.1"/>
</dbReference>
<feature type="compositionally biased region" description="Basic and acidic residues" evidence="4">
    <location>
        <begin position="329"/>
        <end position="342"/>
    </location>
</feature>
<dbReference type="Pfam" id="PF03938">
    <property type="entry name" value="OmpH"/>
    <property type="match status" value="1"/>
</dbReference>
<name>A0ABW3BWA2_9FLAO</name>
<dbReference type="Gene3D" id="3.30.910.20">
    <property type="entry name" value="Skp domain"/>
    <property type="match status" value="1"/>
</dbReference>
<dbReference type="PANTHER" id="PTHR35089:SF1">
    <property type="entry name" value="CHAPERONE PROTEIN SKP"/>
    <property type="match status" value="1"/>
</dbReference>
<dbReference type="Proteomes" id="UP001597011">
    <property type="component" value="Unassembled WGS sequence"/>
</dbReference>
<feature type="coiled-coil region" evidence="3">
    <location>
        <begin position="39"/>
        <end position="106"/>
    </location>
</feature>
<protein>
    <submittedName>
        <fullName evidence="5">OmpH family outer membrane protein</fullName>
    </submittedName>
</protein>
<gene>
    <name evidence="5" type="ORF">ACFQ0I_15650</name>
</gene>
<feature type="region of interest" description="Disordered" evidence="4">
    <location>
        <begin position="174"/>
        <end position="199"/>
    </location>
</feature>
<evidence type="ECO:0000256" key="2">
    <source>
        <dbReference type="ARBA" id="ARBA00022729"/>
    </source>
</evidence>
<evidence type="ECO:0000256" key="1">
    <source>
        <dbReference type="ARBA" id="ARBA00009091"/>
    </source>
</evidence>
<reference evidence="6" key="1">
    <citation type="journal article" date="2019" name="Int. J. Syst. Evol. Microbiol.">
        <title>The Global Catalogue of Microorganisms (GCM) 10K type strain sequencing project: providing services to taxonomists for standard genome sequencing and annotation.</title>
        <authorList>
            <consortium name="The Broad Institute Genomics Platform"/>
            <consortium name="The Broad Institute Genome Sequencing Center for Infectious Disease"/>
            <person name="Wu L."/>
            <person name="Ma J."/>
        </authorList>
    </citation>
    <scope>NUCLEOTIDE SEQUENCE [LARGE SCALE GENOMIC DNA]</scope>
    <source>
        <strain evidence="6">CCUG 60529</strain>
    </source>
</reference>
<evidence type="ECO:0000256" key="4">
    <source>
        <dbReference type="SAM" id="MobiDB-lite"/>
    </source>
</evidence>
<feature type="compositionally biased region" description="Basic and acidic residues" evidence="4">
    <location>
        <begin position="178"/>
        <end position="190"/>
    </location>
</feature>
<feature type="compositionally biased region" description="Basic and acidic residues" evidence="4">
    <location>
        <begin position="266"/>
        <end position="303"/>
    </location>
</feature>
<proteinExistence type="inferred from homology"/>
<feature type="region of interest" description="Disordered" evidence="4">
    <location>
        <begin position="255"/>
        <end position="305"/>
    </location>
</feature>
<dbReference type="SUPFAM" id="SSF111384">
    <property type="entry name" value="OmpH-like"/>
    <property type="match status" value="1"/>
</dbReference>
<feature type="region of interest" description="Disordered" evidence="4">
    <location>
        <begin position="329"/>
        <end position="350"/>
    </location>
</feature>
<comment type="similarity">
    <text evidence="1">Belongs to the Skp family.</text>
</comment>
<evidence type="ECO:0000256" key="3">
    <source>
        <dbReference type="SAM" id="Coils"/>
    </source>
</evidence>
<keyword evidence="6" id="KW-1185">Reference proteome</keyword>
<organism evidence="5 6">
    <name type="scientific">Mariniflexile aquimaris</name>
    <dbReference type="NCBI Taxonomy" id="881009"/>
    <lineage>
        <taxon>Bacteria</taxon>
        <taxon>Pseudomonadati</taxon>
        <taxon>Bacteroidota</taxon>
        <taxon>Flavobacteriia</taxon>
        <taxon>Flavobacteriales</taxon>
        <taxon>Flavobacteriaceae</taxon>
        <taxon>Mariniflexile</taxon>
    </lineage>
</organism>